<comment type="caution">
    <text evidence="2">The sequence shown here is derived from an EMBL/GenBank/DDBJ whole genome shotgun (WGS) entry which is preliminary data.</text>
</comment>
<dbReference type="AlphaFoldDB" id="A0A367IIR1"/>
<gene>
    <name evidence="2" type="ORF">CU098_001696</name>
</gene>
<evidence type="ECO:0000313" key="3">
    <source>
        <dbReference type="Proteomes" id="UP000253551"/>
    </source>
</evidence>
<accession>A0A367IIR1</accession>
<dbReference type="STRING" id="4846.A0A367IIR1"/>
<protein>
    <submittedName>
        <fullName evidence="2">Uncharacterized protein</fullName>
    </submittedName>
</protein>
<dbReference type="Proteomes" id="UP000253551">
    <property type="component" value="Unassembled WGS sequence"/>
</dbReference>
<evidence type="ECO:0000256" key="1">
    <source>
        <dbReference type="SAM" id="MobiDB-lite"/>
    </source>
</evidence>
<keyword evidence="3" id="KW-1185">Reference proteome</keyword>
<reference evidence="2 3" key="1">
    <citation type="journal article" date="2018" name="G3 (Bethesda)">
        <title>Phylogenetic and Phylogenomic Definition of Rhizopus Species.</title>
        <authorList>
            <person name="Gryganskyi A.P."/>
            <person name="Golan J."/>
            <person name="Dolatabadi S."/>
            <person name="Mondo S."/>
            <person name="Robb S."/>
            <person name="Idnurm A."/>
            <person name="Muszewska A."/>
            <person name="Steczkiewicz K."/>
            <person name="Masonjones S."/>
            <person name="Liao H.L."/>
            <person name="Gajdeczka M.T."/>
            <person name="Anike F."/>
            <person name="Vuek A."/>
            <person name="Anishchenko I.M."/>
            <person name="Voigt K."/>
            <person name="de Hoog G.S."/>
            <person name="Smith M.E."/>
            <person name="Heitman J."/>
            <person name="Vilgalys R."/>
            <person name="Stajich J.E."/>
        </authorList>
    </citation>
    <scope>NUCLEOTIDE SEQUENCE [LARGE SCALE GENOMIC DNA]</scope>
    <source>
        <strain evidence="2 3">LSU 92-RS-03</strain>
    </source>
</reference>
<proteinExistence type="predicted"/>
<sequence>MSQPTKTGESLVSPVSEIVPRYVPDDTTQTTKSVVHVTITQAGTVVYTYTATSYSYIPSYSTVSSIRSSNTPTSDSSNNKSGNGTNINAIIGGAVGGGLAMIALI</sequence>
<name>A0A367IIR1_RHIST</name>
<dbReference type="EMBL" id="PJQM01007957">
    <property type="protein sequence ID" value="RCH77560.1"/>
    <property type="molecule type" value="Genomic_DNA"/>
</dbReference>
<feature type="non-terminal residue" evidence="2">
    <location>
        <position position="105"/>
    </location>
</feature>
<feature type="region of interest" description="Disordered" evidence="1">
    <location>
        <begin position="63"/>
        <end position="85"/>
    </location>
</feature>
<organism evidence="2 3">
    <name type="scientific">Rhizopus stolonifer</name>
    <name type="common">Rhizopus nigricans</name>
    <dbReference type="NCBI Taxonomy" id="4846"/>
    <lineage>
        <taxon>Eukaryota</taxon>
        <taxon>Fungi</taxon>
        <taxon>Fungi incertae sedis</taxon>
        <taxon>Mucoromycota</taxon>
        <taxon>Mucoromycotina</taxon>
        <taxon>Mucoromycetes</taxon>
        <taxon>Mucorales</taxon>
        <taxon>Mucorineae</taxon>
        <taxon>Rhizopodaceae</taxon>
        <taxon>Rhizopus</taxon>
    </lineage>
</organism>
<evidence type="ECO:0000313" key="2">
    <source>
        <dbReference type="EMBL" id="RCH77560.1"/>
    </source>
</evidence>